<gene>
    <name evidence="2" type="ORF">TSPGSL018_28729</name>
</gene>
<sequence length="91" mass="9638">EPSLVFVHVEEPVQLVGGGLQGARPPPDGVGDHGPQVARRAKPIPQPLVGPEEAGRGVRQLLGDDAGFKLRLANLHDPIEPERDDAARDVS</sequence>
<dbReference type="AlphaFoldDB" id="A0A061RRU8"/>
<organism evidence="2">
    <name type="scientific">Tetraselmis sp. GSL018</name>
    <dbReference type="NCBI Taxonomy" id="582737"/>
    <lineage>
        <taxon>Eukaryota</taxon>
        <taxon>Viridiplantae</taxon>
        <taxon>Chlorophyta</taxon>
        <taxon>core chlorophytes</taxon>
        <taxon>Chlorodendrophyceae</taxon>
        <taxon>Chlorodendrales</taxon>
        <taxon>Chlorodendraceae</taxon>
        <taxon>Tetraselmis</taxon>
    </lineage>
</organism>
<protein>
    <submittedName>
        <fullName evidence="2">Uncharacterized protein</fullName>
    </submittedName>
</protein>
<accession>A0A061RRU8</accession>
<feature type="region of interest" description="Disordered" evidence="1">
    <location>
        <begin position="17"/>
        <end position="36"/>
    </location>
</feature>
<feature type="non-terminal residue" evidence="2">
    <location>
        <position position="91"/>
    </location>
</feature>
<proteinExistence type="predicted"/>
<reference evidence="2" key="1">
    <citation type="submission" date="2014-05" db="EMBL/GenBank/DDBJ databases">
        <title>The transcriptome of the halophilic microalga Tetraselmis sp. GSL018 isolated from the Great Salt Lake, Utah.</title>
        <authorList>
            <person name="Jinkerson R.E."/>
            <person name="D'Adamo S."/>
            <person name="Posewitz M.C."/>
        </authorList>
    </citation>
    <scope>NUCLEOTIDE SEQUENCE</scope>
    <source>
        <strain evidence="2">GSL018</strain>
    </source>
</reference>
<name>A0A061RRU8_9CHLO</name>
<evidence type="ECO:0000256" key="1">
    <source>
        <dbReference type="SAM" id="MobiDB-lite"/>
    </source>
</evidence>
<dbReference type="EMBL" id="GBEZ01012372">
    <property type="protein sequence ID" value="JAC73509.1"/>
    <property type="molecule type" value="Transcribed_RNA"/>
</dbReference>
<feature type="non-terminal residue" evidence="2">
    <location>
        <position position="1"/>
    </location>
</feature>
<evidence type="ECO:0000313" key="2">
    <source>
        <dbReference type="EMBL" id="JAC73509.1"/>
    </source>
</evidence>